<name>A0A932GR46_UNCTE</name>
<proteinExistence type="predicted"/>
<sequence length="161" mass="17909">MRSWGYLGLGVALFFLVTTGWAGQTYLEVSPVGATDRPVLCLPIVPGEAVGLRFWHSLLGGEVLEIYQMGTDAIFLKQAVYETEAQAEFYGREKWSREGGKIVATERGPEIESLVVRVGNRGRQRLSWRGRDWPLYEMVGDGDAVQLMLGKGDKGCPKKTR</sequence>
<accession>A0A932GR46</accession>
<evidence type="ECO:0000313" key="2">
    <source>
        <dbReference type="Proteomes" id="UP000741360"/>
    </source>
</evidence>
<dbReference type="EMBL" id="JACPSX010000217">
    <property type="protein sequence ID" value="MBI3015614.1"/>
    <property type="molecule type" value="Genomic_DNA"/>
</dbReference>
<dbReference type="Proteomes" id="UP000741360">
    <property type="component" value="Unassembled WGS sequence"/>
</dbReference>
<gene>
    <name evidence="1" type="ORF">HYY65_11285</name>
</gene>
<organism evidence="1 2">
    <name type="scientific">Tectimicrobiota bacterium</name>
    <dbReference type="NCBI Taxonomy" id="2528274"/>
    <lineage>
        <taxon>Bacteria</taxon>
        <taxon>Pseudomonadati</taxon>
        <taxon>Nitrospinota/Tectimicrobiota group</taxon>
        <taxon>Candidatus Tectimicrobiota</taxon>
    </lineage>
</organism>
<reference evidence="1" key="1">
    <citation type="submission" date="2020-07" db="EMBL/GenBank/DDBJ databases">
        <title>Huge and variable diversity of episymbiotic CPR bacteria and DPANN archaea in groundwater ecosystems.</title>
        <authorList>
            <person name="He C.Y."/>
            <person name="Keren R."/>
            <person name="Whittaker M."/>
            <person name="Farag I.F."/>
            <person name="Doudna J."/>
            <person name="Cate J.H.D."/>
            <person name="Banfield J.F."/>
        </authorList>
    </citation>
    <scope>NUCLEOTIDE SEQUENCE</scope>
    <source>
        <strain evidence="1">NC_groundwater_717_Ag_S-0.2um_59_8</strain>
    </source>
</reference>
<comment type="caution">
    <text evidence="1">The sequence shown here is derived from an EMBL/GenBank/DDBJ whole genome shotgun (WGS) entry which is preliminary data.</text>
</comment>
<evidence type="ECO:0000313" key="1">
    <source>
        <dbReference type="EMBL" id="MBI3015614.1"/>
    </source>
</evidence>
<protein>
    <submittedName>
        <fullName evidence="1">DUF1850 domain-containing protein</fullName>
    </submittedName>
</protein>
<dbReference type="AlphaFoldDB" id="A0A932GR46"/>